<dbReference type="EMBL" id="MU274914">
    <property type="protein sequence ID" value="KAI0088444.1"/>
    <property type="molecule type" value="Genomic_DNA"/>
</dbReference>
<comment type="caution">
    <text evidence="1">The sequence shown here is derived from an EMBL/GenBank/DDBJ whole genome shotgun (WGS) entry which is preliminary data.</text>
</comment>
<evidence type="ECO:0000313" key="2">
    <source>
        <dbReference type="Proteomes" id="UP001055072"/>
    </source>
</evidence>
<name>A0ACB8U2J9_9APHY</name>
<keyword evidence="2" id="KW-1185">Reference proteome</keyword>
<sequence>MLDWIGRLLAAPEKQETSGKDVARSSRSPSPTASPTRSTHSQRPQSRTSRFSAKTDCSSPRTSVESRRPSPLRIKREFAEPSLVFDSSSSPDRNASPSSSMSTRAFNYEETMPSVQESDHSSPSRGFTVPGFVPDSPTRGLMYDQKRGLHLMTKEEEYSISQRELAKLQRLKALREKLLLAGSDSDEEEEEEEEERVQRSTRPSNRHLPVRRQRSRTLKEKHPHRVAKPAATTIRKRPYALPPVPTTRVQGSSTHANNSSTRRYKPTIEMSPSTPSSDPFLVTPADTTTAPSASDATQDNDTLSTRVVPPPVASSSSRTLSRADTWPALKPSVESIKFANLPQPQPKLEPEEGKVSSTVQKIAEAKMRATMRIMGHPSSYTTETQRRLLTTGRTRLKSQFSKAEMEQKNLKHLQRLMDEQKAVEARQAAEEETRRKAVEAIEAAEAEAARQVERELQWRQFAAQSEWSGKLMERFEQEQEKAESIHVYRGSLLAEFWMYEERWKALGKQAAEGEQQALLGLNDMPWPVLQSDAHGMTGPLDITADSVFFFIVHPLREESCLPAYSVRHRLLSEEAKRWNSEEFKKVIVERVVEGDRAMVLQGVEHICGLLRAIIEWEESLGDWSHDWIAKFPSL</sequence>
<dbReference type="Proteomes" id="UP001055072">
    <property type="component" value="Unassembled WGS sequence"/>
</dbReference>
<accession>A0ACB8U2J9</accession>
<organism evidence="1 2">
    <name type="scientific">Irpex rosettiformis</name>
    <dbReference type="NCBI Taxonomy" id="378272"/>
    <lineage>
        <taxon>Eukaryota</taxon>
        <taxon>Fungi</taxon>
        <taxon>Dikarya</taxon>
        <taxon>Basidiomycota</taxon>
        <taxon>Agaricomycotina</taxon>
        <taxon>Agaricomycetes</taxon>
        <taxon>Polyporales</taxon>
        <taxon>Irpicaceae</taxon>
        <taxon>Irpex</taxon>
    </lineage>
</organism>
<gene>
    <name evidence="1" type="ORF">BDY19DRAFT_951022</name>
</gene>
<evidence type="ECO:0000313" key="1">
    <source>
        <dbReference type="EMBL" id="KAI0088444.1"/>
    </source>
</evidence>
<reference evidence="1" key="1">
    <citation type="journal article" date="2021" name="Environ. Microbiol.">
        <title>Gene family expansions and transcriptome signatures uncover fungal adaptations to wood decay.</title>
        <authorList>
            <person name="Hage H."/>
            <person name="Miyauchi S."/>
            <person name="Viragh M."/>
            <person name="Drula E."/>
            <person name="Min B."/>
            <person name="Chaduli D."/>
            <person name="Navarro D."/>
            <person name="Favel A."/>
            <person name="Norest M."/>
            <person name="Lesage-Meessen L."/>
            <person name="Balint B."/>
            <person name="Merenyi Z."/>
            <person name="de Eugenio L."/>
            <person name="Morin E."/>
            <person name="Martinez A.T."/>
            <person name="Baldrian P."/>
            <person name="Stursova M."/>
            <person name="Martinez M.J."/>
            <person name="Novotny C."/>
            <person name="Magnuson J.K."/>
            <person name="Spatafora J.W."/>
            <person name="Maurice S."/>
            <person name="Pangilinan J."/>
            <person name="Andreopoulos W."/>
            <person name="LaButti K."/>
            <person name="Hundley H."/>
            <person name="Na H."/>
            <person name="Kuo A."/>
            <person name="Barry K."/>
            <person name="Lipzen A."/>
            <person name="Henrissat B."/>
            <person name="Riley R."/>
            <person name="Ahrendt S."/>
            <person name="Nagy L.G."/>
            <person name="Grigoriev I.V."/>
            <person name="Martin F."/>
            <person name="Rosso M.N."/>
        </authorList>
    </citation>
    <scope>NUCLEOTIDE SEQUENCE</scope>
    <source>
        <strain evidence="1">CBS 384.51</strain>
    </source>
</reference>
<proteinExistence type="predicted"/>
<protein>
    <submittedName>
        <fullName evidence="1">Uncharacterized protein</fullName>
    </submittedName>
</protein>